<accession>A0A0D7BB16</accession>
<dbReference type="Proteomes" id="UP000054007">
    <property type="component" value="Unassembled WGS sequence"/>
</dbReference>
<name>A0A0D7BB16_9AGAR</name>
<sequence>MQCIVGYTIVNVMGLEGYEEGVNVFIEPITYSRSDSEPWQNRKFHHPPRAYTHGKMPPQLRLDFDASQRICIRECRNAYKRLSQSASLASWNVRKSELLDARRDWHSDRGGEALASSSKKALGMPLLCAFKTRFGAEPLIPLDYYQVVSLTTEPSSKIWRYYSLDSRGPVRMKIARHGATASSFKAGSTW</sequence>
<protein>
    <submittedName>
        <fullName evidence="1">Uncharacterized protein</fullName>
    </submittedName>
</protein>
<reference evidence="1 2" key="1">
    <citation type="journal article" date="2015" name="Fungal Genet. Biol.">
        <title>Evolution of novel wood decay mechanisms in Agaricales revealed by the genome sequences of Fistulina hepatica and Cylindrobasidium torrendii.</title>
        <authorList>
            <person name="Floudas D."/>
            <person name="Held B.W."/>
            <person name="Riley R."/>
            <person name="Nagy L.G."/>
            <person name="Koehler G."/>
            <person name="Ransdell A.S."/>
            <person name="Younus H."/>
            <person name="Chow J."/>
            <person name="Chiniquy J."/>
            <person name="Lipzen A."/>
            <person name="Tritt A."/>
            <person name="Sun H."/>
            <person name="Haridas S."/>
            <person name="LaButti K."/>
            <person name="Ohm R.A."/>
            <person name="Kues U."/>
            <person name="Blanchette R.A."/>
            <person name="Grigoriev I.V."/>
            <person name="Minto R.E."/>
            <person name="Hibbett D.S."/>
        </authorList>
    </citation>
    <scope>NUCLEOTIDE SEQUENCE [LARGE SCALE GENOMIC DNA]</scope>
    <source>
        <strain evidence="1 2">FP15055 ss-10</strain>
    </source>
</reference>
<dbReference type="AlphaFoldDB" id="A0A0D7BB16"/>
<gene>
    <name evidence="1" type="ORF">CYLTODRAFT_410932</name>
</gene>
<evidence type="ECO:0000313" key="2">
    <source>
        <dbReference type="Proteomes" id="UP000054007"/>
    </source>
</evidence>
<organism evidence="1 2">
    <name type="scientific">Cylindrobasidium torrendii FP15055 ss-10</name>
    <dbReference type="NCBI Taxonomy" id="1314674"/>
    <lineage>
        <taxon>Eukaryota</taxon>
        <taxon>Fungi</taxon>
        <taxon>Dikarya</taxon>
        <taxon>Basidiomycota</taxon>
        <taxon>Agaricomycotina</taxon>
        <taxon>Agaricomycetes</taxon>
        <taxon>Agaricomycetidae</taxon>
        <taxon>Agaricales</taxon>
        <taxon>Marasmiineae</taxon>
        <taxon>Physalacriaceae</taxon>
        <taxon>Cylindrobasidium</taxon>
    </lineage>
</organism>
<dbReference type="EMBL" id="KN880519">
    <property type="protein sequence ID" value="KIY67712.1"/>
    <property type="molecule type" value="Genomic_DNA"/>
</dbReference>
<evidence type="ECO:0000313" key="1">
    <source>
        <dbReference type="EMBL" id="KIY67712.1"/>
    </source>
</evidence>
<keyword evidence="2" id="KW-1185">Reference proteome</keyword>
<proteinExistence type="predicted"/>